<dbReference type="AlphaFoldDB" id="A0A179I9P7"/>
<dbReference type="InterPro" id="IPR019414">
    <property type="entry name" value="Rtp1_C2"/>
</dbReference>
<dbReference type="Pfam" id="PF10363">
    <property type="entry name" value="RTP1_C1"/>
    <property type="match status" value="1"/>
</dbReference>
<evidence type="ECO:0008006" key="7">
    <source>
        <dbReference type="Google" id="ProtNLM"/>
    </source>
</evidence>
<evidence type="ECO:0000313" key="6">
    <source>
        <dbReference type="Proteomes" id="UP000243081"/>
    </source>
</evidence>
<dbReference type="PANTHER" id="PTHR20959">
    <property type="entry name" value="TRANSPORT AND GOLGI ORGANIZATION PROTEIN 6 FAMILY MEMBER"/>
    <property type="match status" value="1"/>
</dbReference>
<evidence type="ECO:0000259" key="4">
    <source>
        <dbReference type="Pfam" id="PF10363"/>
    </source>
</evidence>
<accession>A0A179I9P7</accession>
<feature type="region of interest" description="Disordered" evidence="2">
    <location>
        <begin position="511"/>
        <end position="553"/>
    </location>
</feature>
<feature type="compositionally biased region" description="Acidic residues" evidence="2">
    <location>
        <begin position="535"/>
        <end position="552"/>
    </location>
</feature>
<feature type="domain" description="RNA polymerase II assembly factor Rtp1 C-terminal" evidence="3">
    <location>
        <begin position="630"/>
        <end position="662"/>
    </location>
</feature>
<keyword evidence="6" id="KW-1185">Reference proteome</keyword>
<dbReference type="Pfam" id="PF10304">
    <property type="entry name" value="RTP1_C2"/>
    <property type="match status" value="1"/>
</dbReference>
<proteinExistence type="inferred from homology"/>
<dbReference type="OMA" id="SETIIMI"/>
<protein>
    <recommendedName>
        <fullName evidence="7">RNA polymerase II assembly factor Rtp1 C-terminal domain-containing protein</fullName>
    </recommendedName>
</protein>
<feature type="non-terminal residue" evidence="5">
    <location>
        <position position="1"/>
    </location>
</feature>
<evidence type="ECO:0000256" key="1">
    <source>
        <dbReference type="ARBA" id="ARBA00005724"/>
    </source>
</evidence>
<dbReference type="GO" id="GO:0009306">
    <property type="term" value="P:protein secretion"/>
    <property type="evidence" value="ECO:0007669"/>
    <property type="project" value="TreeGrafter"/>
</dbReference>
<feature type="compositionally biased region" description="Basic and acidic residues" evidence="2">
    <location>
        <begin position="511"/>
        <end position="526"/>
    </location>
</feature>
<gene>
    <name evidence="5" type="ORF">LLEC1_07100</name>
</gene>
<dbReference type="InterPro" id="IPR039600">
    <property type="entry name" value="TANGO6/Rtp1"/>
</dbReference>
<comment type="caution">
    <text evidence="5">The sequence shown here is derived from an EMBL/GenBank/DDBJ whole genome shotgun (WGS) entry which is preliminary data.</text>
</comment>
<feature type="domain" description="RNA polymerase II assembly factor Rtp1 C-terminal" evidence="4">
    <location>
        <begin position="379"/>
        <end position="478"/>
    </location>
</feature>
<dbReference type="InterPro" id="IPR019451">
    <property type="entry name" value="Rtp1_C1"/>
</dbReference>
<name>A0A179I9P7_CORDF</name>
<dbReference type="EMBL" id="LUKN01002488">
    <property type="protein sequence ID" value="OAQ99004.1"/>
    <property type="molecule type" value="Genomic_DNA"/>
</dbReference>
<sequence>APGAAGWNVFVQPLLEGVNPSLRQKGVVKQEEGEGQVIDLSRPRVLVEADKLQQAIRRLEGLVLSNPSPGLCKRILGRVVLQIWALASWNNPSEVIQKSVHNPAKKLLRTYLQLFGNLESVKPLISNLTCKGSSSETPTSSSSKAPWQYTTTAAGTVEITALPTSDNPQPPDLDWMDVEYRATNLAGYISGACSAEDVSSIFLALLRRWVETAGKQHSENAISLVCHAQTKSDSPMEDLMEVSVLQQLMEKAPDKLISHFDQLLELITQVFEADAKSSLGDEVISVVLSLLNLAVTAPSFQKSDIKPRELQVVEQTLDRLAKGDRTDVSGTARNLGMLLQYRDELDDPVDKGKGPPDARKIEDRKTYDLAMSYITGDKESPPPIIAEGLKLLSGLITAQSPILDITAITVLLSNLLKENEDYINLQVVRMFTQLADKHPKTTMRELLDNYLDAQEKSTTDTRLRFGEALVQVIERLGQTFTGDIAQQTGETLLSIAGRRGYRPKTLARQAKEERMRKLKDEKRARQEAAGLLPPPEDEDEEMNVDDEEELTEEDKAKNDVLAQIIQGWESKRGSEDLRMRTSALSILGAALESHLRGVGPVIASASVDLCLHEEESSSPSLGFGLTAESRADIQRSLEYIAATDNDGLVREHARDVIESLETWRVTSMLPRATDAGSGLARLAGLEVNPVSDFGQQRPRIEEIE</sequence>
<dbReference type="OrthoDB" id="39591at2759"/>
<dbReference type="PANTHER" id="PTHR20959:SF1">
    <property type="entry name" value="TRANSPORT AND GOLGI ORGANIZATION PROTEIN 6 HOMOLOG"/>
    <property type="match status" value="1"/>
</dbReference>
<comment type="similarity">
    <text evidence="1">Belongs to the Tango6 family.</text>
</comment>
<evidence type="ECO:0000259" key="3">
    <source>
        <dbReference type="Pfam" id="PF10304"/>
    </source>
</evidence>
<dbReference type="InterPro" id="IPR016024">
    <property type="entry name" value="ARM-type_fold"/>
</dbReference>
<dbReference type="SUPFAM" id="SSF48371">
    <property type="entry name" value="ARM repeat"/>
    <property type="match status" value="1"/>
</dbReference>
<evidence type="ECO:0000256" key="2">
    <source>
        <dbReference type="SAM" id="MobiDB-lite"/>
    </source>
</evidence>
<evidence type="ECO:0000313" key="5">
    <source>
        <dbReference type="EMBL" id="OAQ99004.1"/>
    </source>
</evidence>
<reference evidence="5 6" key="1">
    <citation type="submission" date="2016-03" db="EMBL/GenBank/DDBJ databases">
        <title>Fine-scale spatial genetic structure of a fungal parasite of coffee scale insects.</title>
        <authorList>
            <person name="Jackson D."/>
            <person name="Zemenick K.A."/>
            <person name="Malloure B."/>
            <person name="Quandt C.A."/>
            <person name="James T.Y."/>
        </authorList>
    </citation>
    <scope>NUCLEOTIDE SEQUENCE [LARGE SCALE GENOMIC DNA]</scope>
    <source>
        <strain evidence="5 6">UM487</strain>
    </source>
</reference>
<dbReference type="Proteomes" id="UP000243081">
    <property type="component" value="Unassembled WGS sequence"/>
</dbReference>
<organism evidence="5 6">
    <name type="scientific">Cordyceps confragosa</name>
    <name type="common">Lecanicillium lecanii</name>
    <dbReference type="NCBI Taxonomy" id="2714763"/>
    <lineage>
        <taxon>Eukaryota</taxon>
        <taxon>Fungi</taxon>
        <taxon>Dikarya</taxon>
        <taxon>Ascomycota</taxon>
        <taxon>Pezizomycotina</taxon>
        <taxon>Sordariomycetes</taxon>
        <taxon>Hypocreomycetidae</taxon>
        <taxon>Hypocreales</taxon>
        <taxon>Cordycipitaceae</taxon>
        <taxon>Akanthomyces</taxon>
    </lineage>
</organism>